<reference evidence="1" key="1">
    <citation type="journal article" date="2013" name="J. Plant Res.">
        <title>Effect of fungi and light on seed germination of three Opuntia species from semiarid lands of central Mexico.</title>
        <authorList>
            <person name="Delgado-Sanchez P."/>
            <person name="Jimenez-Bremont J.F."/>
            <person name="Guerrero-Gonzalez Mde L."/>
            <person name="Flores J."/>
        </authorList>
    </citation>
    <scope>NUCLEOTIDE SEQUENCE</scope>
    <source>
        <tissue evidence="1">Cladode</tissue>
    </source>
</reference>
<proteinExistence type="predicted"/>
<evidence type="ECO:0000313" key="1">
    <source>
        <dbReference type="EMBL" id="MBA4638280.1"/>
    </source>
</evidence>
<sequence length="135" mass="14112">MSQSTDSCHRSSSLCFARSSLFALSVSGRVLGLVGRQLAGKTLFLSGFLAAPESVPAGSVAVSFSGVFFSKPKQSFGCGCALCLESLGPSLFRSLVAVHSTRAAISACTVGTHRLVSPVFGTRLFHRTLRSIKPS</sequence>
<dbReference type="AlphaFoldDB" id="A0A7C9DAG2"/>
<reference evidence="1" key="2">
    <citation type="submission" date="2020-07" db="EMBL/GenBank/DDBJ databases">
        <authorList>
            <person name="Vera ALvarez R."/>
            <person name="Arias-Moreno D.M."/>
            <person name="Jimenez-Jacinto V."/>
            <person name="Jimenez-Bremont J.F."/>
            <person name="Swaminathan K."/>
            <person name="Moose S.P."/>
            <person name="Guerrero-Gonzalez M.L."/>
            <person name="Marino-Ramirez L."/>
            <person name="Landsman D."/>
            <person name="Rodriguez-Kessler M."/>
            <person name="Delgado-Sanchez P."/>
        </authorList>
    </citation>
    <scope>NUCLEOTIDE SEQUENCE</scope>
    <source>
        <tissue evidence="1">Cladode</tissue>
    </source>
</reference>
<accession>A0A7C9DAG2</accession>
<dbReference type="EMBL" id="GISG01108961">
    <property type="protein sequence ID" value="MBA4638281.1"/>
    <property type="molecule type" value="Transcribed_RNA"/>
</dbReference>
<organism evidence="1">
    <name type="scientific">Opuntia streptacantha</name>
    <name type="common">Prickly pear cactus</name>
    <name type="synonym">Opuntia cardona</name>
    <dbReference type="NCBI Taxonomy" id="393608"/>
    <lineage>
        <taxon>Eukaryota</taxon>
        <taxon>Viridiplantae</taxon>
        <taxon>Streptophyta</taxon>
        <taxon>Embryophyta</taxon>
        <taxon>Tracheophyta</taxon>
        <taxon>Spermatophyta</taxon>
        <taxon>Magnoliopsida</taxon>
        <taxon>eudicotyledons</taxon>
        <taxon>Gunneridae</taxon>
        <taxon>Pentapetalae</taxon>
        <taxon>Caryophyllales</taxon>
        <taxon>Cactineae</taxon>
        <taxon>Cactaceae</taxon>
        <taxon>Opuntioideae</taxon>
        <taxon>Opuntia</taxon>
    </lineage>
</organism>
<dbReference type="EMBL" id="GISG01108960">
    <property type="protein sequence ID" value="MBA4638280.1"/>
    <property type="molecule type" value="Transcribed_RNA"/>
</dbReference>
<name>A0A7C9DAG2_OPUST</name>
<protein>
    <submittedName>
        <fullName evidence="1">Uncharacterized protein</fullName>
    </submittedName>
</protein>